<keyword evidence="8" id="KW-0496">Mitochondrion</keyword>
<evidence type="ECO:0000313" key="12">
    <source>
        <dbReference type="EMBL" id="RLM61279.1"/>
    </source>
</evidence>
<dbReference type="PANTHER" id="PTHR12700">
    <property type="entry name" value="ATP SYNTHASE SUBUNIT D, MITOCHONDRIAL"/>
    <property type="match status" value="1"/>
</dbReference>
<dbReference type="InterPro" id="IPR036228">
    <property type="entry name" value="ATP_synth_F0_dsu_sf_mt"/>
</dbReference>
<dbReference type="SUPFAM" id="SSF161065">
    <property type="entry name" value="ATP synthase D chain-like"/>
    <property type="match status" value="1"/>
</dbReference>
<dbReference type="GO" id="GO:0045259">
    <property type="term" value="C:proton-transporting ATP synthase complex"/>
    <property type="evidence" value="ECO:0007669"/>
    <property type="project" value="UniProtKB-KW"/>
</dbReference>
<dbReference type="STRING" id="4540.A0A3L6PQ50"/>
<dbReference type="Proteomes" id="UP000275267">
    <property type="component" value="Unassembled WGS sequence"/>
</dbReference>
<protein>
    <submittedName>
        <fullName evidence="12">ATP synthase subunit d, mitochondrial</fullName>
    </submittedName>
</protein>
<sequence length="257" mass="29386">MQKWASRGIQPNQPTKKHLRHGLLKPNQGVVVPGPFEPTKILRRLRLCPLREIHHHTHFLVRSERSAAAAAAGEGSRRKGGGSGGPAKMSGNGAKKVADMAVKAGKAIDWDGMAKMLVSEEARKEFATLRRTFEDVNHQLQTKFSQEPQPIDWEYYRKGIGSKVVDMYKEAYESIEIPKYVDTVTPEYKPKFDALVVELKEAEKASLKESERIEKEIAELREMKKKISTMTADEYFEKHPEVKQKFDDEIRNDYWGY</sequence>
<evidence type="ECO:0000256" key="8">
    <source>
        <dbReference type="ARBA" id="ARBA00023128"/>
    </source>
</evidence>
<organism evidence="12 13">
    <name type="scientific">Panicum miliaceum</name>
    <name type="common">Proso millet</name>
    <name type="synonym">Broomcorn millet</name>
    <dbReference type="NCBI Taxonomy" id="4540"/>
    <lineage>
        <taxon>Eukaryota</taxon>
        <taxon>Viridiplantae</taxon>
        <taxon>Streptophyta</taxon>
        <taxon>Embryophyta</taxon>
        <taxon>Tracheophyta</taxon>
        <taxon>Spermatophyta</taxon>
        <taxon>Magnoliopsida</taxon>
        <taxon>Liliopsida</taxon>
        <taxon>Poales</taxon>
        <taxon>Poaceae</taxon>
        <taxon>PACMAD clade</taxon>
        <taxon>Panicoideae</taxon>
        <taxon>Panicodae</taxon>
        <taxon>Paniceae</taxon>
        <taxon>Panicinae</taxon>
        <taxon>Panicum</taxon>
        <taxon>Panicum sect. Panicum</taxon>
    </lineage>
</organism>
<evidence type="ECO:0000256" key="4">
    <source>
        <dbReference type="ARBA" id="ARBA00022547"/>
    </source>
</evidence>
<dbReference type="AlphaFoldDB" id="A0A3L6PQ50"/>
<feature type="coiled-coil region" evidence="10">
    <location>
        <begin position="199"/>
        <end position="233"/>
    </location>
</feature>
<evidence type="ECO:0000256" key="11">
    <source>
        <dbReference type="SAM" id="MobiDB-lite"/>
    </source>
</evidence>
<comment type="caution">
    <text evidence="12">The sequence shown here is derived from an EMBL/GenBank/DDBJ whole genome shotgun (WGS) entry which is preliminary data.</text>
</comment>
<dbReference type="EMBL" id="PQIB02000016">
    <property type="protein sequence ID" value="RLM61279.1"/>
    <property type="molecule type" value="Genomic_DNA"/>
</dbReference>
<evidence type="ECO:0000256" key="1">
    <source>
        <dbReference type="ARBA" id="ARBA00004273"/>
    </source>
</evidence>
<gene>
    <name evidence="12" type="ORF">C2845_PM14G17060</name>
</gene>
<keyword evidence="13" id="KW-1185">Reference proteome</keyword>
<accession>A0A3L6PQ50</accession>
<keyword evidence="6" id="KW-0999">Mitochondrion inner membrane</keyword>
<keyword evidence="5" id="KW-0375">Hydrogen ion transport</keyword>
<evidence type="ECO:0000256" key="10">
    <source>
        <dbReference type="SAM" id="Coils"/>
    </source>
</evidence>
<evidence type="ECO:0000256" key="7">
    <source>
        <dbReference type="ARBA" id="ARBA00023065"/>
    </source>
</evidence>
<evidence type="ECO:0000313" key="13">
    <source>
        <dbReference type="Proteomes" id="UP000275267"/>
    </source>
</evidence>
<feature type="region of interest" description="Disordered" evidence="11">
    <location>
        <begin position="70"/>
        <end position="93"/>
    </location>
</feature>
<proteinExistence type="inferred from homology"/>
<evidence type="ECO:0000256" key="9">
    <source>
        <dbReference type="ARBA" id="ARBA00023136"/>
    </source>
</evidence>
<name>A0A3L6PQ50_PANMI</name>
<keyword evidence="7" id="KW-0406">Ion transport</keyword>
<dbReference type="GO" id="GO:0015986">
    <property type="term" value="P:proton motive force-driven ATP synthesis"/>
    <property type="evidence" value="ECO:0007669"/>
    <property type="project" value="InterPro"/>
</dbReference>
<evidence type="ECO:0000256" key="6">
    <source>
        <dbReference type="ARBA" id="ARBA00022792"/>
    </source>
</evidence>
<keyword evidence="3" id="KW-0813">Transport</keyword>
<dbReference type="GO" id="GO:0015078">
    <property type="term" value="F:proton transmembrane transporter activity"/>
    <property type="evidence" value="ECO:0007669"/>
    <property type="project" value="InterPro"/>
</dbReference>
<dbReference type="Gene3D" id="6.10.280.70">
    <property type="match status" value="1"/>
</dbReference>
<comment type="subcellular location">
    <subcellularLocation>
        <location evidence="1">Mitochondrion inner membrane</location>
    </subcellularLocation>
</comment>
<evidence type="ECO:0000256" key="5">
    <source>
        <dbReference type="ARBA" id="ARBA00022781"/>
    </source>
</evidence>
<keyword evidence="4" id="KW-0138">CF(0)</keyword>
<evidence type="ECO:0000256" key="3">
    <source>
        <dbReference type="ARBA" id="ARBA00022448"/>
    </source>
</evidence>
<dbReference type="Pfam" id="PF05873">
    <property type="entry name" value="Mt_ATP-synt_D"/>
    <property type="match status" value="1"/>
</dbReference>
<dbReference type="OrthoDB" id="35799at2759"/>
<dbReference type="InterPro" id="IPR008689">
    <property type="entry name" value="ATP_synth_F0_dsu_mt"/>
</dbReference>
<comment type="similarity">
    <text evidence="2">Belongs to the ATPase d subunit family.</text>
</comment>
<evidence type="ECO:0000256" key="2">
    <source>
        <dbReference type="ARBA" id="ARBA00006842"/>
    </source>
</evidence>
<dbReference type="GO" id="GO:0005743">
    <property type="term" value="C:mitochondrial inner membrane"/>
    <property type="evidence" value="ECO:0007669"/>
    <property type="project" value="UniProtKB-SubCell"/>
</dbReference>
<keyword evidence="10" id="KW-0175">Coiled coil</keyword>
<keyword evidence="9" id="KW-0472">Membrane</keyword>
<reference evidence="13" key="1">
    <citation type="journal article" date="2019" name="Nat. Commun.">
        <title>The genome of broomcorn millet.</title>
        <authorList>
            <person name="Zou C."/>
            <person name="Miki D."/>
            <person name="Li D."/>
            <person name="Tang Q."/>
            <person name="Xiao L."/>
            <person name="Rajput S."/>
            <person name="Deng P."/>
            <person name="Jia W."/>
            <person name="Huang R."/>
            <person name="Zhang M."/>
            <person name="Sun Y."/>
            <person name="Hu J."/>
            <person name="Fu X."/>
            <person name="Schnable P.S."/>
            <person name="Li F."/>
            <person name="Zhang H."/>
            <person name="Feng B."/>
            <person name="Zhu X."/>
            <person name="Liu R."/>
            <person name="Schnable J.C."/>
            <person name="Zhu J.-K."/>
            <person name="Zhang H."/>
        </authorList>
    </citation>
    <scope>NUCLEOTIDE SEQUENCE [LARGE SCALE GENOMIC DNA]</scope>
</reference>
<feature type="region of interest" description="Disordered" evidence="11">
    <location>
        <begin position="1"/>
        <end position="23"/>
    </location>
</feature>